<keyword evidence="4" id="KW-1185">Reference proteome</keyword>
<proteinExistence type="predicted"/>
<feature type="compositionally biased region" description="Basic and acidic residues" evidence="1">
    <location>
        <begin position="231"/>
        <end position="245"/>
    </location>
</feature>
<dbReference type="InterPro" id="IPR044926">
    <property type="entry name" value="RGS_subdomain_2"/>
</dbReference>
<feature type="region of interest" description="Disordered" evidence="1">
    <location>
        <begin position="410"/>
        <end position="468"/>
    </location>
</feature>
<dbReference type="PANTHER" id="PTHR10845:SF267">
    <property type="entry name" value="REGULATOR OF G PROTEIN SIGNALING DOMAIN PROTEIN (AFU_ORTHOLOGUE AFUA_6G06860)"/>
    <property type="match status" value="1"/>
</dbReference>
<feature type="region of interest" description="Disordered" evidence="1">
    <location>
        <begin position="1"/>
        <end position="20"/>
    </location>
</feature>
<gene>
    <name evidence="3" type="ORF">B7463_g12649</name>
</gene>
<dbReference type="CDD" id="cd07440">
    <property type="entry name" value="RGS"/>
    <property type="match status" value="1"/>
</dbReference>
<feature type="non-terminal residue" evidence="3">
    <location>
        <position position="1"/>
    </location>
</feature>
<evidence type="ECO:0000256" key="1">
    <source>
        <dbReference type="SAM" id="MobiDB-lite"/>
    </source>
</evidence>
<feature type="region of interest" description="Disordered" evidence="1">
    <location>
        <begin position="706"/>
        <end position="728"/>
    </location>
</feature>
<feature type="domain" description="RGS" evidence="2">
    <location>
        <begin position="90"/>
        <end position="205"/>
    </location>
</feature>
<dbReference type="Gene3D" id="1.10.167.10">
    <property type="entry name" value="Regulator of G-protein Signalling 4, domain 2"/>
    <property type="match status" value="1"/>
</dbReference>
<feature type="compositionally biased region" description="Low complexity" evidence="1">
    <location>
        <begin position="255"/>
        <end position="281"/>
    </location>
</feature>
<dbReference type="EMBL" id="NCSJ02000654">
    <property type="protein sequence ID" value="RFU23689.1"/>
    <property type="molecule type" value="Genomic_DNA"/>
</dbReference>
<feature type="region of interest" description="Disordered" evidence="1">
    <location>
        <begin position="231"/>
        <end position="371"/>
    </location>
</feature>
<protein>
    <recommendedName>
        <fullName evidence="2">RGS domain-containing protein</fullName>
    </recommendedName>
</protein>
<dbReference type="InterPro" id="IPR036305">
    <property type="entry name" value="RGS_sf"/>
</dbReference>
<reference evidence="3 4" key="1">
    <citation type="submission" date="2018-05" db="EMBL/GenBank/DDBJ databases">
        <title>Draft genome sequence of Scytalidium lignicola DSM 105466, a ubiquitous saprotrophic fungus.</title>
        <authorList>
            <person name="Buettner E."/>
            <person name="Gebauer A.M."/>
            <person name="Hofrichter M."/>
            <person name="Liers C."/>
            <person name="Kellner H."/>
        </authorList>
    </citation>
    <scope>NUCLEOTIDE SEQUENCE [LARGE SCALE GENOMIC DNA]</scope>
    <source>
        <strain evidence="3 4">DSM 105466</strain>
    </source>
</reference>
<dbReference type="OrthoDB" id="10266999at2759"/>
<evidence type="ECO:0000259" key="2">
    <source>
        <dbReference type="PROSITE" id="PS50132"/>
    </source>
</evidence>
<dbReference type="AlphaFoldDB" id="A0A3E2GRG1"/>
<dbReference type="InterPro" id="IPR016137">
    <property type="entry name" value="RGS"/>
</dbReference>
<comment type="caution">
    <text evidence="3">The sequence shown here is derived from an EMBL/GenBank/DDBJ whole genome shotgun (WGS) entry which is preliminary data.</text>
</comment>
<evidence type="ECO:0000313" key="4">
    <source>
        <dbReference type="Proteomes" id="UP000258309"/>
    </source>
</evidence>
<accession>A0A3E2GRG1</accession>
<evidence type="ECO:0000313" key="3">
    <source>
        <dbReference type="EMBL" id="RFU23689.1"/>
    </source>
</evidence>
<feature type="compositionally biased region" description="Polar residues" evidence="1">
    <location>
        <begin position="706"/>
        <end position="724"/>
    </location>
</feature>
<feature type="non-terminal residue" evidence="3">
    <location>
        <position position="754"/>
    </location>
</feature>
<name>A0A3E2GRG1_SCYLI</name>
<dbReference type="SMART" id="SM00315">
    <property type="entry name" value="RGS"/>
    <property type="match status" value="1"/>
</dbReference>
<sequence length="754" mass="81587">MRYLKNAMRKSKQRRPPSIYLPTTKDGISSRSSVISDCDADDEGFMSGGDAQPSRPLSLTIPGGPYCPRRPTLREVLADESSPPWTLSAFMQYLSQNHCLETLEFTMDASRYGKHYQAMIDRDPQTPLSPQTQDCGYVRMLWQKLLDAYIAQNSPREVNLPSEVRDELVSLPNTFIPPHPSHLDQAVKIIYELMDESVLVPFLNSVAPPRGVSDSYSNPWTSDDSMMMDVDERSLSPSQSRERDQSPPGAVADGSPSRPSQHLSPPSSRLSRLSANLSYSGSGSGSGSSSAVDGIESLTDDSGDSPMASAMEPMTPPTTPPQSDVGFSGFSPNSSPRNSRNEGTSGWKKVTPLPSESSSASTPVPIPAPILAPESAPAKVHSADVANTSDAAVPVVLSIRDTTLRPSDGGLSPLLEAHPGSPVDLTHRRTSTVTSLGTIRASELDRAPDRPMSARSPASAGSNKEEDFRRGAVAAKPFDTINDNKDDHNNGISHYGDAKSIRSMSESIHIPLKAPSQVEIRTIPSLASLCSDDRLSGMSIDTTMEICPDLGGDEDLQTWISNLSPKHILSRNSISTANSTLCDDRSIHGDISRFPTGSSALSTSSESIFSTTTVTDMYGWEEELERQVLEKHRTAIDERRRSIGSGVGLGIGPIEFLEPNWGPPGAERTVARQMRIPVQRHLRGDRSRERVDGGKRKSLLYRVLNISPSSHGPTRGSPVTSPTSGCGAVGSTDGIEARDHICHYPNHNPAYDRR</sequence>
<organism evidence="3 4">
    <name type="scientific">Scytalidium lignicola</name>
    <name type="common">Hyphomycete</name>
    <dbReference type="NCBI Taxonomy" id="5539"/>
    <lineage>
        <taxon>Eukaryota</taxon>
        <taxon>Fungi</taxon>
        <taxon>Dikarya</taxon>
        <taxon>Ascomycota</taxon>
        <taxon>Pezizomycotina</taxon>
        <taxon>Leotiomycetes</taxon>
        <taxon>Leotiomycetes incertae sedis</taxon>
        <taxon>Scytalidium</taxon>
    </lineage>
</organism>
<dbReference type="PANTHER" id="PTHR10845">
    <property type="entry name" value="REGULATOR OF G PROTEIN SIGNALING"/>
    <property type="match status" value="1"/>
</dbReference>
<dbReference type="SUPFAM" id="SSF48097">
    <property type="entry name" value="Regulator of G-protein signaling, RGS"/>
    <property type="match status" value="1"/>
</dbReference>
<dbReference type="PROSITE" id="PS50132">
    <property type="entry name" value="RGS"/>
    <property type="match status" value="1"/>
</dbReference>
<feature type="compositionally biased region" description="Low complexity" evidence="1">
    <location>
        <begin position="326"/>
        <end position="338"/>
    </location>
</feature>
<dbReference type="Proteomes" id="UP000258309">
    <property type="component" value="Unassembled WGS sequence"/>
</dbReference>
<dbReference type="Pfam" id="PF00615">
    <property type="entry name" value="RGS"/>
    <property type="match status" value="1"/>
</dbReference>